<protein>
    <submittedName>
        <fullName evidence="1">Uncharacterized protein</fullName>
    </submittedName>
</protein>
<name>A0AA36FT08_9BILA</name>
<dbReference type="PANTHER" id="PTHR35182">
    <property type="entry name" value="PROTEIN CBG13762"/>
    <property type="match status" value="1"/>
</dbReference>
<organism evidence="1 2">
    <name type="scientific">Mesorhabditis spiculigera</name>
    <dbReference type="NCBI Taxonomy" id="96644"/>
    <lineage>
        <taxon>Eukaryota</taxon>
        <taxon>Metazoa</taxon>
        <taxon>Ecdysozoa</taxon>
        <taxon>Nematoda</taxon>
        <taxon>Chromadorea</taxon>
        <taxon>Rhabditida</taxon>
        <taxon>Rhabditina</taxon>
        <taxon>Rhabditomorpha</taxon>
        <taxon>Rhabditoidea</taxon>
        <taxon>Rhabditidae</taxon>
        <taxon>Mesorhabditinae</taxon>
        <taxon>Mesorhabditis</taxon>
    </lineage>
</organism>
<dbReference type="AlphaFoldDB" id="A0AA36FT08"/>
<dbReference type="PANTHER" id="PTHR35182:SF1">
    <property type="entry name" value="COLD-SHOCK PROTEIN-RELATED"/>
    <property type="match status" value="1"/>
</dbReference>
<proteinExistence type="predicted"/>
<evidence type="ECO:0000313" key="1">
    <source>
        <dbReference type="EMBL" id="CAJ0566199.1"/>
    </source>
</evidence>
<evidence type="ECO:0000313" key="2">
    <source>
        <dbReference type="Proteomes" id="UP001177023"/>
    </source>
</evidence>
<keyword evidence="2" id="KW-1185">Reference proteome</keyword>
<dbReference type="EMBL" id="CATQJA010001184">
    <property type="protein sequence ID" value="CAJ0566199.1"/>
    <property type="molecule type" value="Genomic_DNA"/>
</dbReference>
<reference evidence="1" key="1">
    <citation type="submission" date="2023-06" db="EMBL/GenBank/DDBJ databases">
        <authorList>
            <person name="Delattre M."/>
        </authorList>
    </citation>
    <scope>NUCLEOTIDE SEQUENCE</scope>
    <source>
        <strain evidence="1">AF72</strain>
    </source>
</reference>
<feature type="non-terminal residue" evidence="1">
    <location>
        <position position="211"/>
    </location>
</feature>
<gene>
    <name evidence="1" type="ORF">MSPICULIGERA_LOCUS4812</name>
</gene>
<accession>A0AA36FT08</accession>
<comment type="caution">
    <text evidence="1">The sequence shown here is derived from an EMBL/GenBank/DDBJ whole genome shotgun (WGS) entry which is preliminary data.</text>
</comment>
<sequence length="211" mass="23646">MASMAIIPVKLGQRVQIDIAGAKSFKRSYATGVEETFKICADEKDQSPKCTHWSDKNGKVLTETSRIRGFKNGTLVLEKIVLEDLANYWSPEKQNIESKLGERVQIRIEGAKSFKRTFQTGVEEFFKICDDEKDSSPKCTHWNDKDGKVLTDTTPVHGFKNGTLVIEKVDFGDLAEYMSPEQQFIETKHVDGSVSGVLGPVDTVFLPKPEK</sequence>
<dbReference type="Proteomes" id="UP001177023">
    <property type="component" value="Unassembled WGS sequence"/>
</dbReference>